<feature type="domain" description="Penicillin-binding protein transpeptidase" evidence="27">
    <location>
        <begin position="453"/>
        <end position="698"/>
    </location>
</feature>
<evidence type="ECO:0000256" key="4">
    <source>
        <dbReference type="ARBA" id="ARBA00007090"/>
    </source>
</evidence>
<keyword evidence="13 23" id="KW-0133">Cell shape</keyword>
<sequence length="786" mass="87296">MPPQKPLPKRLPKSRPNPPRQRLTSQKLPAKKSPLRRFLGGLAWRVALLVAVLLSGYLAWVDLSVRAKFDPRDLTAIPEPARLYARPLELRVGKILTADAFDEELSLAGYHQEERLNRPGSYRREGRDFSVMRRPFGFWDGQRTPGDRIEVGFDDSRLKRLGDSRGRPLASARIEPALIGRIYPSHQEDRILLPLDRFPKRLIEALIAVEDRAFYRHFGISLRAIARAAYENFKSGATVQGGSTLTQQLVKNHFLGPERSLVRKFHEAAFSLFLEMRYEKDEILVAYLNEVYLGHQGRRSIRGFGSAAHFYFHRPLAELRLSEVALLVALARGASYYNPRGHPTRALDRRNLVIDVMAEWGYISEREAIAARSDPLGITETPPAGATPFPAFVGLVRRQIAEDYHLKDLRAEGLRVFTTLDIRAQRKLEGAIGKRLVALEWEKEMPMGQLQAAAVVSEIATGKVLALAGGRDPRMPGFNRALHAVRPVGSLIKPAIYLSALEPTLRKRSRYTLASPLSDHSIRLRGANGKVWTPGNYDGKTHGRVPLITALAKSYNLATVKLGMSLGLSKVLRALKRLGVERRMPPYPATLLGAGALSPLEITRMYQTIADGGRRRRLLAVLGITDAQGRPLREYDPSVTRAFDPGPVFLLTHALQATMRTGTGRGIYTRFPKALGFAGKTGTTNDLRDSWFAGFDRDRLAVVWVGRDDNRPVGITGAGGALALWGDFMAALGPRARSATRSPPGIEWHWTDLHRGVRTDSECGQAEPIPYLAGSAPGYMGCAWGE</sequence>
<evidence type="ECO:0000256" key="11">
    <source>
        <dbReference type="ARBA" id="ARBA00022679"/>
    </source>
</evidence>
<feature type="domain" description="Bifunctional transglycosylase second" evidence="29">
    <location>
        <begin position="90"/>
        <end position="173"/>
    </location>
</feature>
<dbReference type="AlphaFoldDB" id="A0A450UBK5"/>
<dbReference type="InterPro" id="IPR001460">
    <property type="entry name" value="PCN-bd_Tpept"/>
</dbReference>
<dbReference type="GO" id="GO:0046677">
    <property type="term" value="P:response to antibiotic"/>
    <property type="evidence" value="ECO:0007669"/>
    <property type="project" value="UniProtKB-UniRule"/>
</dbReference>
<evidence type="ECO:0000256" key="2">
    <source>
        <dbReference type="ARBA" id="ARBA00004236"/>
    </source>
</evidence>
<keyword evidence="15 26" id="KW-0472">Membrane</keyword>
<keyword evidence="10 23" id="KW-0328">Glycosyltransferase</keyword>
<evidence type="ECO:0000259" key="29">
    <source>
        <dbReference type="Pfam" id="PF14814"/>
    </source>
</evidence>
<evidence type="ECO:0000256" key="1">
    <source>
        <dbReference type="ARBA" id="ARBA00002624"/>
    </source>
</evidence>
<keyword evidence="26" id="KW-0812">Transmembrane</keyword>
<evidence type="ECO:0000256" key="16">
    <source>
        <dbReference type="ARBA" id="ARBA00023251"/>
    </source>
</evidence>
<keyword evidence="11 23" id="KW-0808">Transferase</keyword>
<dbReference type="GO" id="GO:0009252">
    <property type="term" value="P:peptidoglycan biosynthetic process"/>
    <property type="evidence" value="ECO:0007669"/>
    <property type="project" value="UniProtKB-UniRule"/>
</dbReference>
<evidence type="ECO:0000256" key="21">
    <source>
        <dbReference type="ARBA" id="ARBA00049902"/>
    </source>
</evidence>
<dbReference type="InterPro" id="IPR011813">
    <property type="entry name" value="PBP_1b"/>
</dbReference>
<comment type="catalytic activity">
    <reaction evidence="20">
        <text>Preferential cleavage: (Ac)2-L-Lys-D-Ala-|-D-Ala. Also transpeptidation of peptidyl-alanyl moieties that are N-acyl substituents of D-alanine.</text>
        <dbReference type="EC" id="3.4.16.4"/>
    </reaction>
</comment>
<evidence type="ECO:0000256" key="23">
    <source>
        <dbReference type="PIRNR" id="PIRNR002799"/>
    </source>
</evidence>
<dbReference type="GO" id="GO:0030288">
    <property type="term" value="C:outer membrane-bounded periplasmic space"/>
    <property type="evidence" value="ECO:0007669"/>
    <property type="project" value="TreeGrafter"/>
</dbReference>
<dbReference type="InterPro" id="IPR023346">
    <property type="entry name" value="Lysozyme-like_dom_sf"/>
</dbReference>
<dbReference type="EMBL" id="CAADFI010000005">
    <property type="protein sequence ID" value="VFJ89515.1"/>
    <property type="molecule type" value="Genomic_DNA"/>
</dbReference>
<dbReference type="GO" id="GO:0008658">
    <property type="term" value="F:penicillin binding"/>
    <property type="evidence" value="ECO:0007669"/>
    <property type="project" value="UniProtKB-UniRule"/>
</dbReference>
<evidence type="ECO:0000313" key="32">
    <source>
        <dbReference type="EMBL" id="VFJ96203.1"/>
    </source>
</evidence>
<evidence type="ECO:0000256" key="12">
    <source>
        <dbReference type="ARBA" id="ARBA00022801"/>
    </source>
</evidence>
<evidence type="ECO:0000256" key="9">
    <source>
        <dbReference type="ARBA" id="ARBA00022670"/>
    </source>
</evidence>
<evidence type="ECO:0000256" key="14">
    <source>
        <dbReference type="ARBA" id="ARBA00022984"/>
    </source>
</evidence>
<dbReference type="Gene3D" id="1.10.3810.10">
    <property type="entry name" value="Biosynthetic peptidoglycan transglycosylase-like"/>
    <property type="match status" value="1"/>
</dbReference>
<dbReference type="SUPFAM" id="SSF56601">
    <property type="entry name" value="beta-lactamase/transpeptidase-like"/>
    <property type="match status" value="1"/>
</dbReference>
<evidence type="ECO:0000256" key="10">
    <source>
        <dbReference type="ARBA" id="ARBA00022676"/>
    </source>
</evidence>
<dbReference type="Gene3D" id="3.30.2060.10">
    <property type="entry name" value="Penicillin-binding protein 1b domain"/>
    <property type="match status" value="1"/>
</dbReference>
<dbReference type="EMBL" id="CAADFG010000005">
    <property type="protein sequence ID" value="VFJ87797.1"/>
    <property type="molecule type" value="Genomic_DNA"/>
</dbReference>
<evidence type="ECO:0000256" key="6">
    <source>
        <dbReference type="ARBA" id="ARBA00018637"/>
    </source>
</evidence>
<proteinExistence type="inferred from homology"/>
<keyword evidence="7" id="KW-1003">Cell membrane</keyword>
<keyword evidence="9" id="KW-0645">Protease</keyword>
<evidence type="ECO:0000256" key="15">
    <source>
        <dbReference type="ARBA" id="ARBA00023136"/>
    </source>
</evidence>
<dbReference type="PANTHER" id="PTHR32282:SF11">
    <property type="entry name" value="PENICILLIN-BINDING PROTEIN 1B"/>
    <property type="match status" value="1"/>
</dbReference>
<evidence type="ECO:0000256" key="24">
    <source>
        <dbReference type="PIRSR" id="PIRSR002799-1"/>
    </source>
</evidence>
<dbReference type="Pfam" id="PF14814">
    <property type="entry name" value="UB2H"/>
    <property type="match status" value="1"/>
</dbReference>
<dbReference type="GO" id="GO:0009274">
    <property type="term" value="C:peptidoglycan-based cell wall"/>
    <property type="evidence" value="ECO:0007669"/>
    <property type="project" value="UniProtKB-UniRule"/>
</dbReference>
<dbReference type="InterPro" id="IPR028166">
    <property type="entry name" value="UB2H"/>
</dbReference>
<dbReference type="GO" id="GO:0005886">
    <property type="term" value="C:plasma membrane"/>
    <property type="evidence" value="ECO:0007669"/>
    <property type="project" value="UniProtKB-SubCell"/>
</dbReference>
<evidence type="ECO:0000256" key="13">
    <source>
        <dbReference type="ARBA" id="ARBA00022960"/>
    </source>
</evidence>
<comment type="pathway">
    <text evidence="3 23">Cell wall biogenesis; peptidoglycan biosynthesis.</text>
</comment>
<evidence type="ECO:0000256" key="25">
    <source>
        <dbReference type="SAM" id="MobiDB-lite"/>
    </source>
</evidence>
<keyword evidence="18 23" id="KW-0961">Cell wall biogenesis/degradation</keyword>
<evidence type="ECO:0000256" key="22">
    <source>
        <dbReference type="NCBIfam" id="TIGR02071"/>
    </source>
</evidence>
<comment type="similarity">
    <text evidence="5 23">In the N-terminal section; belongs to the glycosyltransferase 51 family.</text>
</comment>
<evidence type="ECO:0000256" key="26">
    <source>
        <dbReference type="SAM" id="Phobius"/>
    </source>
</evidence>
<dbReference type="NCBIfam" id="TIGR02071">
    <property type="entry name" value="PBP_1b"/>
    <property type="match status" value="1"/>
</dbReference>
<comment type="catalytic activity">
    <reaction evidence="21">
        <text>[GlcNAc-(1-&gt;4)-Mur2Ac(oyl-L-Ala-gamma-D-Glu-L-Lys-D-Ala-D-Ala)](n)-di-trans,octa-cis-undecaprenyl diphosphate + beta-D-GlcNAc-(1-&gt;4)-Mur2Ac(oyl-L-Ala-gamma-D-Glu-L-Lys-D-Ala-D-Ala)-di-trans,octa-cis-undecaprenyl diphosphate = [GlcNAc-(1-&gt;4)-Mur2Ac(oyl-L-Ala-gamma-D-Glu-L-Lys-D-Ala-D-Ala)](n+1)-di-trans,octa-cis-undecaprenyl diphosphate + di-trans,octa-cis-undecaprenyl diphosphate + H(+)</text>
        <dbReference type="Rhea" id="RHEA:23708"/>
        <dbReference type="Rhea" id="RHEA-COMP:9602"/>
        <dbReference type="Rhea" id="RHEA-COMP:9603"/>
        <dbReference type="ChEBI" id="CHEBI:15378"/>
        <dbReference type="ChEBI" id="CHEBI:58405"/>
        <dbReference type="ChEBI" id="CHEBI:60033"/>
        <dbReference type="ChEBI" id="CHEBI:78435"/>
        <dbReference type="EC" id="2.4.99.28"/>
    </reaction>
</comment>
<dbReference type="EMBL" id="CAADFJ010000005">
    <property type="protein sequence ID" value="VFJ96203.1"/>
    <property type="molecule type" value="Genomic_DNA"/>
</dbReference>
<dbReference type="Gene3D" id="3.40.710.10">
    <property type="entry name" value="DD-peptidase/beta-lactamase superfamily"/>
    <property type="match status" value="1"/>
</dbReference>
<dbReference type="GO" id="GO:0008360">
    <property type="term" value="P:regulation of cell shape"/>
    <property type="evidence" value="ECO:0007669"/>
    <property type="project" value="UniProtKB-UniRule"/>
</dbReference>
<evidence type="ECO:0000256" key="20">
    <source>
        <dbReference type="ARBA" id="ARBA00034000"/>
    </source>
</evidence>
<evidence type="ECO:0000313" key="30">
    <source>
        <dbReference type="EMBL" id="VFJ87797.1"/>
    </source>
</evidence>
<reference evidence="31" key="1">
    <citation type="submission" date="2019-02" db="EMBL/GenBank/DDBJ databases">
        <authorList>
            <person name="Gruber-Vodicka R. H."/>
            <person name="Seah K. B. B."/>
        </authorList>
    </citation>
    <scope>NUCLEOTIDE SEQUENCE</scope>
    <source>
        <strain evidence="32">BECK_SA2B12</strain>
        <strain evidence="30">BECK_SA2B15</strain>
        <strain evidence="31">BECK_SA2B20</strain>
    </source>
</reference>
<dbReference type="Pfam" id="PF00905">
    <property type="entry name" value="Transpeptidase"/>
    <property type="match status" value="1"/>
</dbReference>
<dbReference type="GO" id="GO:0008955">
    <property type="term" value="F:peptidoglycan glycosyltransferase activity"/>
    <property type="evidence" value="ECO:0007669"/>
    <property type="project" value="UniProtKB-UniRule"/>
</dbReference>
<evidence type="ECO:0000256" key="18">
    <source>
        <dbReference type="ARBA" id="ARBA00023316"/>
    </source>
</evidence>
<evidence type="ECO:0000313" key="31">
    <source>
        <dbReference type="EMBL" id="VFJ89515.1"/>
    </source>
</evidence>
<dbReference type="PANTHER" id="PTHR32282">
    <property type="entry name" value="BINDING PROTEIN TRANSPEPTIDASE, PUTATIVE-RELATED"/>
    <property type="match status" value="1"/>
</dbReference>
<feature type="active site" description="Proton donor; for transglycosylase activity" evidence="24">
    <location>
        <position position="210"/>
    </location>
</feature>
<dbReference type="GO" id="GO:0071555">
    <property type="term" value="P:cell wall organization"/>
    <property type="evidence" value="ECO:0007669"/>
    <property type="project" value="UniProtKB-UniRule"/>
</dbReference>
<dbReference type="UniPathway" id="UPA00219"/>
<accession>A0A450UBK5</accession>
<organism evidence="31">
    <name type="scientific">Candidatus Kentrum eta</name>
    <dbReference type="NCBI Taxonomy" id="2126337"/>
    <lineage>
        <taxon>Bacteria</taxon>
        <taxon>Pseudomonadati</taxon>
        <taxon>Pseudomonadota</taxon>
        <taxon>Gammaproteobacteria</taxon>
        <taxon>Candidatus Kentrum</taxon>
    </lineage>
</organism>
<comment type="subcellular location">
    <subcellularLocation>
        <location evidence="2">Cell membrane</location>
    </subcellularLocation>
</comment>
<dbReference type="InterPro" id="IPR036950">
    <property type="entry name" value="PBP_transglycosylase"/>
</dbReference>
<dbReference type="Pfam" id="PF00912">
    <property type="entry name" value="Transgly"/>
    <property type="match status" value="1"/>
</dbReference>
<evidence type="ECO:0000256" key="8">
    <source>
        <dbReference type="ARBA" id="ARBA00022645"/>
    </source>
</evidence>
<evidence type="ECO:0000256" key="3">
    <source>
        <dbReference type="ARBA" id="ARBA00004752"/>
    </source>
</evidence>
<keyword evidence="17" id="KW-0511">Multifunctional enzyme</keyword>
<feature type="region of interest" description="Disordered" evidence="25">
    <location>
        <begin position="1"/>
        <end position="29"/>
    </location>
</feature>
<evidence type="ECO:0000259" key="27">
    <source>
        <dbReference type="Pfam" id="PF00905"/>
    </source>
</evidence>
<evidence type="ECO:0000256" key="19">
    <source>
        <dbReference type="ARBA" id="ARBA00032454"/>
    </source>
</evidence>
<dbReference type="InterPro" id="IPR001264">
    <property type="entry name" value="Glyco_trans_51"/>
</dbReference>
<dbReference type="InterPro" id="IPR050396">
    <property type="entry name" value="Glycosyltr_51/Transpeptidase"/>
</dbReference>
<name>A0A450UBK5_9GAMM</name>
<dbReference type="InterPro" id="IPR012338">
    <property type="entry name" value="Beta-lactam/transpept-like"/>
</dbReference>
<evidence type="ECO:0000256" key="17">
    <source>
        <dbReference type="ARBA" id="ARBA00023268"/>
    </source>
</evidence>
<keyword evidence="16" id="KW-0046">Antibiotic resistance</keyword>
<dbReference type="SUPFAM" id="SSF53955">
    <property type="entry name" value="Lysozyme-like"/>
    <property type="match status" value="1"/>
</dbReference>
<evidence type="ECO:0000256" key="7">
    <source>
        <dbReference type="ARBA" id="ARBA00022475"/>
    </source>
</evidence>
<comment type="similarity">
    <text evidence="4 23">In the C-terminal section; belongs to the transpeptidase family.</text>
</comment>
<dbReference type="PIRSF" id="PIRSF002799">
    <property type="entry name" value="PBP_1b"/>
    <property type="match status" value="1"/>
</dbReference>
<keyword evidence="14 23" id="KW-0573">Peptidoglycan synthesis</keyword>
<dbReference type="GO" id="GO:0006508">
    <property type="term" value="P:proteolysis"/>
    <property type="evidence" value="ECO:0007669"/>
    <property type="project" value="UniProtKB-KW"/>
</dbReference>
<keyword evidence="26" id="KW-1133">Transmembrane helix</keyword>
<keyword evidence="12" id="KW-0378">Hydrolase</keyword>
<comment type="function">
    <text evidence="1 23">Cell wall formation. Synthesis of cross-linked peptidoglycan from the lipid intermediates. The enzyme has a penicillin-insensitive transglycosylase N-terminal domain (formation of linear glycan strands) and a penicillin-sensitive transpeptidase C-terminal domain (cross-linking of the peptide subunits).</text>
</comment>
<evidence type="ECO:0000256" key="5">
    <source>
        <dbReference type="ARBA" id="ARBA00007739"/>
    </source>
</evidence>
<feature type="active site" description="Acyl-ester intermediate; for transpeptidase activity" evidence="24">
    <location>
        <position position="490"/>
    </location>
</feature>
<feature type="domain" description="Glycosyl transferase family 51" evidence="28">
    <location>
        <begin position="179"/>
        <end position="357"/>
    </location>
</feature>
<dbReference type="GO" id="GO:0009002">
    <property type="term" value="F:serine-type D-Ala-D-Ala carboxypeptidase activity"/>
    <property type="evidence" value="ECO:0007669"/>
    <property type="project" value="UniProtKB-EC"/>
</dbReference>
<evidence type="ECO:0000259" key="28">
    <source>
        <dbReference type="Pfam" id="PF00912"/>
    </source>
</evidence>
<feature type="transmembrane region" description="Helical" evidence="26">
    <location>
        <begin position="42"/>
        <end position="60"/>
    </location>
</feature>
<keyword evidence="8" id="KW-0121">Carboxypeptidase</keyword>
<protein>
    <recommendedName>
        <fullName evidence="6 22">Penicillin-binding protein 1B</fullName>
        <shortName evidence="23">PBP-1b</shortName>
        <shortName evidence="23">PBP1b</shortName>
    </recommendedName>
    <alternativeName>
        <fullName evidence="19 23">Murein polymerase</fullName>
    </alternativeName>
</protein>
<gene>
    <name evidence="30" type="ORF">BECKH772A_GA0070896_1000520</name>
    <name evidence="31" type="ORF">BECKH772B_GA0070898_1000520</name>
    <name evidence="32" type="ORF">BECKH772C_GA0070978_1000520</name>
</gene>